<dbReference type="GO" id="GO:0043190">
    <property type="term" value="C:ATP-binding cassette (ABC) transporter complex"/>
    <property type="evidence" value="ECO:0007669"/>
    <property type="project" value="InterPro"/>
</dbReference>
<feature type="transmembrane region" description="Helical" evidence="9">
    <location>
        <begin position="110"/>
        <end position="130"/>
    </location>
</feature>
<sequence length="258" mass="30247">MNKYIENFIKYKALIIELVIRDVKIKYRRSFLGIFWSLINPLLMMMVLNIVFSDLFKIEIDNFLMYLLTGQILFAFLSEATSSAMQSVISNASLIKKVYIPKYIFPISKVMSSFVNLLFSLLAIFIMMMITKVEFSVSLIMVIPLFCMFLIFVMGIGILLSSVTVFFRDIIYLYGIFISIWMYFTPIMYPQSIIPEKYSIVIMANPLYYYIKYFRLIVMDGKFPDLYLTLVCLIIALLTFILGLIVFKKVQDKFILYI</sequence>
<evidence type="ECO:0000256" key="8">
    <source>
        <dbReference type="ARBA" id="ARBA00023136"/>
    </source>
</evidence>
<dbReference type="PANTHER" id="PTHR30413">
    <property type="entry name" value="INNER MEMBRANE TRANSPORT PERMEASE"/>
    <property type="match status" value="1"/>
</dbReference>
<dbReference type="PRINTS" id="PR00164">
    <property type="entry name" value="ABC2TRNSPORT"/>
</dbReference>
<evidence type="ECO:0000256" key="9">
    <source>
        <dbReference type="RuleBase" id="RU361157"/>
    </source>
</evidence>
<dbReference type="Pfam" id="PF01061">
    <property type="entry name" value="ABC2_membrane"/>
    <property type="match status" value="1"/>
</dbReference>
<organism evidence="11 12">
    <name type="scientific">Criibacterium bergeronii</name>
    <dbReference type="NCBI Taxonomy" id="1871336"/>
    <lineage>
        <taxon>Bacteria</taxon>
        <taxon>Bacillati</taxon>
        <taxon>Bacillota</taxon>
        <taxon>Clostridia</taxon>
        <taxon>Peptostreptococcales</taxon>
        <taxon>Filifactoraceae</taxon>
        <taxon>Criibacterium</taxon>
    </lineage>
</organism>
<reference evidence="11 12" key="1">
    <citation type="journal article" date="2016" name="Genome Announc.">
        <title>Draft Genome Sequence of Criibacterium bergeronii gen. nov., sp. nov., Strain CCRI-22567T, Isolated from a Vaginal Sample from a Woman with Bacterial Vaginosis.</title>
        <authorList>
            <person name="Maheux A.F."/>
            <person name="Berube E."/>
            <person name="Boudreau D.K."/>
            <person name="Raymond F."/>
            <person name="Corbeil J."/>
            <person name="Roy P.H."/>
            <person name="Boissinot M."/>
            <person name="Omar R.F."/>
        </authorList>
    </citation>
    <scope>NUCLEOTIDE SEQUENCE [LARGE SCALE GENOMIC DNA]</scope>
    <source>
        <strain evidence="11 12">CCRI-22567</strain>
    </source>
</reference>
<name>A0A371INQ0_9FIRM</name>
<evidence type="ECO:0000256" key="6">
    <source>
        <dbReference type="ARBA" id="ARBA00022692"/>
    </source>
</evidence>
<dbReference type="PROSITE" id="PS51012">
    <property type="entry name" value="ABC_TM2"/>
    <property type="match status" value="1"/>
</dbReference>
<accession>A0A371INQ0</accession>
<keyword evidence="3 9" id="KW-0813">Transport</keyword>
<dbReference type="InterPro" id="IPR047817">
    <property type="entry name" value="ABC2_TM_bact-type"/>
</dbReference>
<feature type="transmembrane region" description="Helical" evidence="9">
    <location>
        <begin position="171"/>
        <end position="189"/>
    </location>
</feature>
<keyword evidence="12" id="KW-1185">Reference proteome</keyword>
<evidence type="ECO:0000256" key="3">
    <source>
        <dbReference type="ARBA" id="ARBA00022448"/>
    </source>
</evidence>
<keyword evidence="5" id="KW-0997">Cell inner membrane</keyword>
<comment type="similarity">
    <text evidence="2 9">Belongs to the ABC-2 integral membrane protein family.</text>
</comment>
<evidence type="ECO:0000256" key="1">
    <source>
        <dbReference type="ARBA" id="ARBA00004429"/>
    </source>
</evidence>
<dbReference type="EMBL" id="MBEW02000002">
    <property type="protein sequence ID" value="RDY22105.1"/>
    <property type="molecule type" value="Genomic_DNA"/>
</dbReference>
<keyword evidence="8 9" id="KW-0472">Membrane</keyword>
<keyword evidence="7 9" id="KW-1133">Transmembrane helix</keyword>
<feature type="transmembrane region" description="Helical" evidence="9">
    <location>
        <begin position="226"/>
        <end position="247"/>
    </location>
</feature>
<dbReference type="InterPro" id="IPR000412">
    <property type="entry name" value="ABC_2_transport"/>
</dbReference>
<evidence type="ECO:0000259" key="10">
    <source>
        <dbReference type="PROSITE" id="PS51012"/>
    </source>
</evidence>
<evidence type="ECO:0000256" key="5">
    <source>
        <dbReference type="ARBA" id="ARBA00022519"/>
    </source>
</evidence>
<evidence type="ECO:0000313" key="11">
    <source>
        <dbReference type="EMBL" id="RDY22105.1"/>
    </source>
</evidence>
<comment type="subcellular location">
    <subcellularLocation>
        <location evidence="1">Cell inner membrane</location>
        <topology evidence="1">Multi-pass membrane protein</topology>
    </subcellularLocation>
    <subcellularLocation>
        <location evidence="9">Cell membrane</location>
        <topology evidence="9">Multi-pass membrane protein</topology>
    </subcellularLocation>
</comment>
<dbReference type="STRING" id="1871336.BBG48_07605"/>
<evidence type="ECO:0000256" key="7">
    <source>
        <dbReference type="ARBA" id="ARBA00022989"/>
    </source>
</evidence>
<dbReference type="PANTHER" id="PTHR30413:SF8">
    <property type="entry name" value="TRANSPORT PERMEASE PROTEIN"/>
    <property type="match status" value="1"/>
</dbReference>
<dbReference type="AlphaFoldDB" id="A0A371INQ0"/>
<feature type="transmembrane region" description="Helical" evidence="9">
    <location>
        <begin position="136"/>
        <end position="159"/>
    </location>
</feature>
<protein>
    <recommendedName>
        <fullName evidence="9">Transport permease protein</fullName>
    </recommendedName>
</protein>
<dbReference type="RefSeq" id="WP_068914266.1">
    <property type="nucleotide sequence ID" value="NZ_MBEW02000002.1"/>
</dbReference>
<evidence type="ECO:0000256" key="4">
    <source>
        <dbReference type="ARBA" id="ARBA00022475"/>
    </source>
</evidence>
<feature type="domain" description="ABC transmembrane type-2" evidence="10">
    <location>
        <begin position="32"/>
        <end position="250"/>
    </location>
</feature>
<evidence type="ECO:0000256" key="2">
    <source>
        <dbReference type="ARBA" id="ARBA00007783"/>
    </source>
</evidence>
<gene>
    <name evidence="11" type="ORF">BBG48_001815</name>
</gene>
<dbReference type="Proteomes" id="UP000093352">
    <property type="component" value="Unassembled WGS sequence"/>
</dbReference>
<feature type="transmembrane region" description="Helical" evidence="9">
    <location>
        <begin position="31"/>
        <end position="52"/>
    </location>
</feature>
<dbReference type="InterPro" id="IPR013525">
    <property type="entry name" value="ABC2_TM"/>
</dbReference>
<dbReference type="GO" id="GO:0015920">
    <property type="term" value="P:lipopolysaccharide transport"/>
    <property type="evidence" value="ECO:0007669"/>
    <property type="project" value="TreeGrafter"/>
</dbReference>
<feature type="transmembrane region" description="Helical" evidence="9">
    <location>
        <begin position="64"/>
        <end position="89"/>
    </location>
</feature>
<proteinExistence type="inferred from homology"/>
<evidence type="ECO:0000313" key="12">
    <source>
        <dbReference type="Proteomes" id="UP000093352"/>
    </source>
</evidence>
<comment type="caution">
    <text evidence="11">The sequence shown here is derived from an EMBL/GenBank/DDBJ whole genome shotgun (WGS) entry which is preliminary data.</text>
</comment>
<keyword evidence="6 9" id="KW-0812">Transmembrane</keyword>
<keyword evidence="4 9" id="KW-1003">Cell membrane</keyword>
<dbReference type="GO" id="GO:0140359">
    <property type="term" value="F:ABC-type transporter activity"/>
    <property type="evidence" value="ECO:0007669"/>
    <property type="project" value="InterPro"/>
</dbReference>